<accession>A0A354YYR8</accession>
<feature type="transmembrane region" description="Helical" evidence="1">
    <location>
        <begin position="144"/>
        <end position="163"/>
    </location>
</feature>
<dbReference type="InterPro" id="IPR043831">
    <property type="entry name" value="DUF5808"/>
</dbReference>
<feature type="transmembrane region" description="Helical" evidence="1">
    <location>
        <begin position="270"/>
        <end position="292"/>
    </location>
</feature>
<comment type="caution">
    <text evidence="4">The sequence shown here is derived from an EMBL/GenBank/DDBJ whole genome shotgun (WGS) entry which is preliminary data.</text>
</comment>
<dbReference type="AlphaFoldDB" id="A0A354YYR8"/>
<dbReference type="PIRSF" id="PIRSF032908">
    <property type="entry name" value="UCP032908"/>
    <property type="match status" value="1"/>
</dbReference>
<feature type="domain" description="DUF5808" evidence="3">
    <location>
        <begin position="330"/>
        <end position="355"/>
    </location>
</feature>
<dbReference type="PANTHER" id="PTHR37810">
    <property type="entry name" value="IMMUNITY PROTEIN SDPI"/>
    <property type="match status" value="1"/>
</dbReference>
<keyword evidence="1" id="KW-0472">Membrane</keyword>
<reference evidence="4 5" key="1">
    <citation type="journal article" date="2018" name="Nat. Biotechnol.">
        <title>A standardized bacterial taxonomy based on genome phylogeny substantially revises the tree of life.</title>
        <authorList>
            <person name="Parks D.H."/>
            <person name="Chuvochina M."/>
            <person name="Waite D.W."/>
            <person name="Rinke C."/>
            <person name="Skarshewski A."/>
            <person name="Chaumeil P.A."/>
            <person name="Hugenholtz P."/>
        </authorList>
    </citation>
    <scope>NUCLEOTIDE SEQUENCE [LARGE SCALE GENOMIC DNA]</scope>
    <source>
        <strain evidence="4">UBA10948</strain>
    </source>
</reference>
<dbReference type="STRING" id="378794.GCA_001570625_00737"/>
<feature type="transmembrane region" description="Helical" evidence="1">
    <location>
        <begin position="238"/>
        <end position="264"/>
    </location>
</feature>
<feature type="transmembrane region" description="Helical" evidence="1">
    <location>
        <begin position="57"/>
        <end position="76"/>
    </location>
</feature>
<dbReference type="Pfam" id="PF19124">
    <property type="entry name" value="DUF5808"/>
    <property type="match status" value="1"/>
</dbReference>
<dbReference type="RefSeq" id="WP_061213270.1">
    <property type="nucleotide sequence ID" value="NZ_DCDX01000062.1"/>
</dbReference>
<gene>
    <name evidence="4" type="ORF">DDZ44_07995</name>
</gene>
<dbReference type="GO" id="GO:0009636">
    <property type="term" value="P:response to toxic substance"/>
    <property type="evidence" value="ECO:0007669"/>
    <property type="project" value="TreeGrafter"/>
</dbReference>
<dbReference type="InterPro" id="IPR014574">
    <property type="entry name" value="UCP032908"/>
</dbReference>
<dbReference type="Pfam" id="PF07853">
    <property type="entry name" value="DUF1648"/>
    <property type="match status" value="1"/>
</dbReference>
<dbReference type="Proteomes" id="UP000263273">
    <property type="component" value="Unassembled WGS sequence"/>
</dbReference>
<feature type="transmembrane region" description="Helical" evidence="1">
    <location>
        <begin position="6"/>
        <end position="25"/>
    </location>
</feature>
<name>A0A354YYR8_9FIRM</name>
<evidence type="ECO:0000259" key="2">
    <source>
        <dbReference type="Pfam" id="PF07853"/>
    </source>
</evidence>
<dbReference type="EMBL" id="DNZF01000175">
    <property type="protein sequence ID" value="HBK53861.1"/>
    <property type="molecule type" value="Genomic_DNA"/>
</dbReference>
<feature type="transmembrane region" description="Helical" evidence="1">
    <location>
        <begin position="82"/>
        <end position="101"/>
    </location>
</feature>
<feature type="transmembrane region" description="Helical" evidence="1">
    <location>
        <begin position="188"/>
        <end position="209"/>
    </location>
</feature>
<feature type="domain" description="DUF1648" evidence="2">
    <location>
        <begin position="151"/>
        <end position="199"/>
    </location>
</feature>
<evidence type="ECO:0000313" key="5">
    <source>
        <dbReference type="Proteomes" id="UP000263273"/>
    </source>
</evidence>
<protein>
    <submittedName>
        <fullName evidence="4">DUF1648 domain-containing protein</fullName>
    </submittedName>
</protein>
<feature type="transmembrane region" description="Helical" evidence="1">
    <location>
        <begin position="354"/>
        <end position="377"/>
    </location>
</feature>
<dbReference type="InterPro" id="IPR012867">
    <property type="entry name" value="DUF1648"/>
</dbReference>
<proteinExistence type="predicted"/>
<organism evidence="4 5">
    <name type="scientific">Syntrophomonas wolfei</name>
    <dbReference type="NCBI Taxonomy" id="863"/>
    <lineage>
        <taxon>Bacteria</taxon>
        <taxon>Bacillati</taxon>
        <taxon>Bacillota</taxon>
        <taxon>Clostridia</taxon>
        <taxon>Eubacteriales</taxon>
        <taxon>Syntrophomonadaceae</taxon>
        <taxon>Syntrophomonas</taxon>
    </lineage>
</organism>
<evidence type="ECO:0000313" key="4">
    <source>
        <dbReference type="EMBL" id="HBK53861.1"/>
    </source>
</evidence>
<keyword evidence="1" id="KW-0812">Transmembrane</keyword>
<evidence type="ECO:0000259" key="3">
    <source>
        <dbReference type="Pfam" id="PF19124"/>
    </source>
</evidence>
<sequence>MNYEMIIWAIVIVFILILFIIKLVTPQIVRREIFFGVRLPENLLGDLRLDDFKKAYLRNYLSLCGFYTLLFCVILAKFPNNAILLGGLIVFLLLSAWLYYLSHQRVMQFKQANEAHMLNRKQVVMVDTSFRSDKSKRPLPAKTWFIIPLFIIGFNLLAGYLAYDELPIVVPSHWNAQGEIDGGVFKTWGLVFLFPLVQIFITGFMFLLYQAVGWSKLQISTLNPADSRERNRIFRFRWGANIIFLNILILLVISLLNLFVLQLIPVNVPVLLFVQPLLIILVLLDILFMAVWTGQGGSRLNTGSVTYCQDIDMALDDDKDWIGGLLYFNPRDPALFVEKRFGIAWGLNYGNIKAYILIASLIAAFFLLGSLMELLLFY</sequence>
<keyword evidence="1" id="KW-1133">Transmembrane helix</keyword>
<evidence type="ECO:0000256" key="1">
    <source>
        <dbReference type="SAM" id="Phobius"/>
    </source>
</evidence>
<dbReference type="PANTHER" id="PTHR37810:SF9">
    <property type="entry name" value="MEMBRANE PROTEIN"/>
    <property type="match status" value="1"/>
</dbReference>